<evidence type="ECO:0000313" key="2">
    <source>
        <dbReference type="Proteomes" id="UP000509684"/>
    </source>
</evidence>
<dbReference type="KEGG" id="acog:HWD57_11050"/>
<gene>
    <name evidence="1" type="ORF">HWD57_11050</name>
</gene>
<reference evidence="1 2" key="1">
    <citation type="journal article" date="2019" name="Microbiome">
        <title>Annotated bacterial chromosomes from frame-shift-corrected long-read metagenomic data.</title>
        <authorList>
            <person name="Arumugam K."/>
            <person name="Bagci C."/>
            <person name="Bessarab I."/>
            <person name="Beier S."/>
            <person name="Buchfink B."/>
            <person name="Gorska A."/>
            <person name="Qiu G."/>
            <person name="Huson D.H."/>
            <person name="Williams R.B.H."/>
        </authorList>
    </citation>
    <scope>NUCLEOTIDE SEQUENCE [LARGE SCALE GENOMIC DNA]</scope>
    <source>
        <strain evidence="1">SSA1</strain>
    </source>
</reference>
<protein>
    <submittedName>
        <fullName evidence="1">Uncharacterized protein</fullName>
    </submittedName>
</protein>
<evidence type="ECO:0000313" key="1">
    <source>
        <dbReference type="EMBL" id="QLH50259.1"/>
    </source>
</evidence>
<organism evidence="1 2">
    <name type="scientific">Candidatus Accumulibacter cognatus</name>
    <dbReference type="NCBI Taxonomy" id="2954383"/>
    <lineage>
        <taxon>Bacteria</taxon>
        <taxon>Pseudomonadati</taxon>
        <taxon>Pseudomonadota</taxon>
        <taxon>Betaproteobacteria</taxon>
        <taxon>Candidatus Accumulibacter</taxon>
    </lineage>
</organism>
<dbReference type="EMBL" id="CP058708">
    <property type="protein sequence ID" value="QLH50259.1"/>
    <property type="molecule type" value="Genomic_DNA"/>
</dbReference>
<sequence>MSADILDFPNRLPGPLAERRAQIARRGVQIDFATLLGKLERTLGWLDRHQIEVAAFAASTIRGAVVQARACGPLAYLLREEKASRGHCCVGGSRFERWEARDPQTGVLICWEEEVSA</sequence>
<dbReference type="Proteomes" id="UP000509684">
    <property type="component" value="Chromosome"/>
</dbReference>
<proteinExistence type="predicted"/>
<dbReference type="AlphaFoldDB" id="A0A7D5SE81"/>
<accession>A0A7D5SE81</accession>
<name>A0A7D5SE81_9PROT</name>